<dbReference type="InterPro" id="IPR019554">
    <property type="entry name" value="Soluble_ligand-bd"/>
</dbReference>
<feature type="domain" description="Soluble ligand binding" evidence="4">
    <location>
        <begin position="114"/>
        <end position="160"/>
    </location>
</feature>
<reference evidence="5 6" key="1">
    <citation type="submission" date="2019-10" db="EMBL/GenBank/DDBJ databases">
        <title>Cognatihalovulum marinum gen. nov. sp. nov., a new member of the family Rhodobacteraceae isolated from deep seawater of the Northwest Indian Ocean.</title>
        <authorList>
            <person name="Ruan C."/>
            <person name="Wang J."/>
            <person name="Zheng X."/>
            <person name="Song L."/>
            <person name="Zhu Y."/>
            <person name="Huang Y."/>
            <person name="Lu Z."/>
            <person name="Du W."/>
            <person name="Huang L."/>
            <person name="Dai X."/>
        </authorList>
    </citation>
    <scope>NUCLEOTIDE SEQUENCE [LARGE SCALE GENOMIC DNA]</scope>
    <source>
        <strain evidence="5 6">2CG4</strain>
    </source>
</reference>
<proteinExistence type="predicted"/>
<accession>A0A6L5Z5N0</accession>
<evidence type="ECO:0000256" key="2">
    <source>
        <dbReference type="SAM" id="SignalP"/>
    </source>
</evidence>
<dbReference type="Gene3D" id="3.10.560.10">
    <property type="entry name" value="Outer membrane lipoprotein wza domain like"/>
    <property type="match status" value="1"/>
</dbReference>
<organism evidence="5 6">
    <name type="scientific">Halovulum marinum</name>
    <dbReference type="NCBI Taxonomy" id="2662447"/>
    <lineage>
        <taxon>Bacteria</taxon>
        <taxon>Pseudomonadati</taxon>
        <taxon>Pseudomonadota</taxon>
        <taxon>Alphaproteobacteria</taxon>
        <taxon>Rhodobacterales</taxon>
        <taxon>Paracoccaceae</taxon>
        <taxon>Halovulum</taxon>
    </lineage>
</organism>
<dbReference type="Gene3D" id="3.30.1950.10">
    <property type="entry name" value="wza like domain"/>
    <property type="match status" value="1"/>
</dbReference>
<feature type="domain" description="Polysaccharide export protein N-terminal" evidence="3">
    <location>
        <begin position="19"/>
        <end position="92"/>
    </location>
</feature>
<dbReference type="Proteomes" id="UP000474957">
    <property type="component" value="Unassembled WGS sequence"/>
</dbReference>
<evidence type="ECO:0000259" key="3">
    <source>
        <dbReference type="Pfam" id="PF02563"/>
    </source>
</evidence>
<dbReference type="InterPro" id="IPR003715">
    <property type="entry name" value="Poly_export_N"/>
</dbReference>
<dbReference type="PANTHER" id="PTHR33619">
    <property type="entry name" value="POLYSACCHARIDE EXPORT PROTEIN GFCE-RELATED"/>
    <property type="match status" value="1"/>
</dbReference>
<comment type="caution">
    <text evidence="5">The sequence shown here is derived from an EMBL/GenBank/DDBJ whole genome shotgun (WGS) entry which is preliminary data.</text>
</comment>
<dbReference type="Pfam" id="PF10531">
    <property type="entry name" value="SLBB"/>
    <property type="match status" value="1"/>
</dbReference>
<keyword evidence="1 2" id="KW-0732">Signal</keyword>
<dbReference type="Pfam" id="PF02563">
    <property type="entry name" value="Poly_export"/>
    <property type="match status" value="1"/>
</dbReference>
<protein>
    <submittedName>
        <fullName evidence="5">Polysaccharide export protein</fullName>
    </submittedName>
</protein>
<dbReference type="RefSeq" id="WP_154449166.1">
    <property type="nucleotide sequence ID" value="NZ_WIND01000024.1"/>
</dbReference>
<gene>
    <name evidence="5" type="ORF">GE300_19340</name>
</gene>
<dbReference type="AlphaFoldDB" id="A0A6L5Z5N0"/>
<evidence type="ECO:0000259" key="4">
    <source>
        <dbReference type="Pfam" id="PF10531"/>
    </source>
</evidence>
<feature type="chain" id="PRO_5026712890" evidence="2">
    <location>
        <begin position="20"/>
        <end position="202"/>
    </location>
</feature>
<evidence type="ECO:0000313" key="5">
    <source>
        <dbReference type="EMBL" id="MSU91737.1"/>
    </source>
</evidence>
<evidence type="ECO:0000256" key="1">
    <source>
        <dbReference type="ARBA" id="ARBA00022729"/>
    </source>
</evidence>
<feature type="signal peptide" evidence="2">
    <location>
        <begin position="1"/>
        <end position="19"/>
    </location>
</feature>
<name>A0A6L5Z5N0_9RHOB</name>
<sequence length="202" mass="21396">MRILIVALSLILAALPALAQSRYLIKPGDTLDISVLEDPSLNRQALVLPDGRISLPMAGTVQAAGRTVEDVQSAITEGIAGNFAARPNVFVGLSSLAEPAPVITGPIVVPTIDVFVLGEVNSPGLAEMPPGINILQALAMAGGPSRFAATRRIQLRRTDPGTGKTYTSLFNYDAVMKGAELRNLFPLQSGDVILVPERRLFE</sequence>
<dbReference type="PANTHER" id="PTHR33619:SF3">
    <property type="entry name" value="POLYSACCHARIDE EXPORT PROTEIN GFCE-RELATED"/>
    <property type="match status" value="1"/>
</dbReference>
<dbReference type="GO" id="GO:0015159">
    <property type="term" value="F:polysaccharide transmembrane transporter activity"/>
    <property type="evidence" value="ECO:0007669"/>
    <property type="project" value="InterPro"/>
</dbReference>
<keyword evidence="6" id="KW-1185">Reference proteome</keyword>
<dbReference type="InterPro" id="IPR049712">
    <property type="entry name" value="Poly_export"/>
</dbReference>
<dbReference type="EMBL" id="WIND01000024">
    <property type="protein sequence ID" value="MSU91737.1"/>
    <property type="molecule type" value="Genomic_DNA"/>
</dbReference>
<evidence type="ECO:0000313" key="6">
    <source>
        <dbReference type="Proteomes" id="UP000474957"/>
    </source>
</evidence>